<accession>A0ABU0SXM2</accession>
<evidence type="ECO:0000256" key="2">
    <source>
        <dbReference type="SAM" id="SignalP"/>
    </source>
</evidence>
<feature type="domain" description="DUF4232" evidence="3">
    <location>
        <begin position="51"/>
        <end position="182"/>
    </location>
</feature>
<dbReference type="RefSeq" id="WP_307523511.1">
    <property type="nucleotide sequence ID" value="NZ_JAUSZI010000002.1"/>
</dbReference>
<dbReference type="Pfam" id="PF14016">
    <property type="entry name" value="DUF4232"/>
    <property type="match status" value="1"/>
</dbReference>
<reference evidence="4 5" key="1">
    <citation type="submission" date="2023-07" db="EMBL/GenBank/DDBJ databases">
        <title>Comparative genomics of wheat-associated soil bacteria to identify genetic determinants of phenazine resistance.</title>
        <authorList>
            <person name="Mouncey N."/>
        </authorList>
    </citation>
    <scope>NUCLEOTIDE SEQUENCE [LARGE SCALE GENOMIC DNA]</scope>
    <source>
        <strain evidence="4 5">V2I4</strain>
    </source>
</reference>
<evidence type="ECO:0000313" key="4">
    <source>
        <dbReference type="EMBL" id="MDQ1028308.1"/>
    </source>
</evidence>
<dbReference type="InterPro" id="IPR025326">
    <property type="entry name" value="DUF4232"/>
</dbReference>
<dbReference type="PROSITE" id="PS51257">
    <property type="entry name" value="PROKAR_LIPOPROTEIN"/>
    <property type="match status" value="1"/>
</dbReference>
<feature type="signal peptide" evidence="2">
    <location>
        <begin position="1"/>
        <end position="21"/>
    </location>
</feature>
<sequence length="187" mass="18846">MRARPIAVSALTALVATLALTACDDEGSGAKGNKGNKKADSSASAARSTACKADQVGQEVAASEAPAAGDTGSVSVTLTNRSGGDCTLEGFPRVDLNAGGTTWSLTPEESAKPEKLTLKPDETTAFTITYVRGPAGDATKGAAVKTVKFGLPGAGTDLSFPWKYGEVALLSESEPDASVGPLQRAGD</sequence>
<dbReference type="EMBL" id="JAUSZI010000002">
    <property type="protein sequence ID" value="MDQ1028308.1"/>
    <property type="molecule type" value="Genomic_DNA"/>
</dbReference>
<organism evidence="4 5">
    <name type="scientific">Streptomyces umbrinus</name>
    <dbReference type="NCBI Taxonomy" id="67370"/>
    <lineage>
        <taxon>Bacteria</taxon>
        <taxon>Bacillati</taxon>
        <taxon>Actinomycetota</taxon>
        <taxon>Actinomycetes</taxon>
        <taxon>Kitasatosporales</taxon>
        <taxon>Streptomycetaceae</taxon>
        <taxon>Streptomyces</taxon>
        <taxon>Streptomyces phaeochromogenes group</taxon>
    </lineage>
</organism>
<protein>
    <recommendedName>
        <fullName evidence="3">DUF4232 domain-containing protein</fullName>
    </recommendedName>
</protein>
<feature type="region of interest" description="Disordered" evidence="1">
    <location>
        <begin position="25"/>
        <end position="47"/>
    </location>
</feature>
<gene>
    <name evidence="4" type="ORF">QF035_005890</name>
</gene>
<dbReference type="Proteomes" id="UP001230328">
    <property type="component" value="Unassembled WGS sequence"/>
</dbReference>
<evidence type="ECO:0000256" key="1">
    <source>
        <dbReference type="SAM" id="MobiDB-lite"/>
    </source>
</evidence>
<evidence type="ECO:0000313" key="5">
    <source>
        <dbReference type="Proteomes" id="UP001230328"/>
    </source>
</evidence>
<keyword evidence="5" id="KW-1185">Reference proteome</keyword>
<name>A0ABU0SXM2_9ACTN</name>
<keyword evidence="2" id="KW-0732">Signal</keyword>
<comment type="caution">
    <text evidence="4">The sequence shown here is derived from an EMBL/GenBank/DDBJ whole genome shotgun (WGS) entry which is preliminary data.</text>
</comment>
<feature type="chain" id="PRO_5045370720" description="DUF4232 domain-containing protein" evidence="2">
    <location>
        <begin position="22"/>
        <end position="187"/>
    </location>
</feature>
<evidence type="ECO:0000259" key="3">
    <source>
        <dbReference type="Pfam" id="PF14016"/>
    </source>
</evidence>
<proteinExistence type="predicted"/>